<evidence type="ECO:0000313" key="10">
    <source>
        <dbReference type="Proteomes" id="UP000460412"/>
    </source>
</evidence>
<proteinExistence type="predicted"/>
<comment type="caution">
    <text evidence="9">The sequence shown here is derived from an EMBL/GenBank/DDBJ whole genome shotgun (WGS) entry which is preliminary data.</text>
</comment>
<keyword evidence="4" id="KW-0249">Electron transport</keyword>
<dbReference type="RefSeq" id="WP_159755829.1">
    <property type="nucleotide sequence ID" value="NZ_CASZNZ010000193.1"/>
</dbReference>
<dbReference type="InterPro" id="IPR023813">
    <property type="entry name" value="HsmA-like"/>
</dbReference>
<dbReference type="InterPro" id="IPR006593">
    <property type="entry name" value="Cyt_b561/ferric_Rdtase_TM"/>
</dbReference>
<evidence type="ECO:0000256" key="1">
    <source>
        <dbReference type="ARBA" id="ARBA00004370"/>
    </source>
</evidence>
<sequence>MTGALIAAIITITLALVFYTIGVWSEHQSKKLKKIHLIFFWLGLCMDTTGTILMGRIAKQSIFSGKLSLHGITGALAIILMIIHAIWATIVLVKNNEDSAKNFHRLSIAVWAIWLVPYVLGMIIGMR</sequence>
<dbReference type="AlphaFoldDB" id="A0A7X3MM15"/>
<feature type="transmembrane region" description="Helical" evidence="7">
    <location>
        <begin position="69"/>
        <end position="93"/>
    </location>
</feature>
<evidence type="ECO:0000256" key="3">
    <source>
        <dbReference type="ARBA" id="ARBA00022692"/>
    </source>
</evidence>
<evidence type="ECO:0000256" key="7">
    <source>
        <dbReference type="SAM" id="Phobius"/>
    </source>
</evidence>
<accession>A0A7X3MM15</accession>
<dbReference type="Proteomes" id="UP000460412">
    <property type="component" value="Unassembled WGS sequence"/>
</dbReference>
<gene>
    <name evidence="9" type="ORF">GN277_26465</name>
</gene>
<keyword evidence="6 7" id="KW-0472">Membrane</keyword>
<evidence type="ECO:0000256" key="5">
    <source>
        <dbReference type="ARBA" id="ARBA00022989"/>
    </source>
</evidence>
<keyword evidence="10" id="KW-1185">Reference proteome</keyword>
<keyword evidence="3 7" id="KW-0812">Transmembrane</keyword>
<evidence type="ECO:0000256" key="2">
    <source>
        <dbReference type="ARBA" id="ARBA00022448"/>
    </source>
</evidence>
<evidence type="ECO:0000256" key="4">
    <source>
        <dbReference type="ARBA" id="ARBA00022982"/>
    </source>
</evidence>
<comment type="subcellular location">
    <subcellularLocation>
        <location evidence="1">Membrane</location>
    </subcellularLocation>
</comment>
<feature type="transmembrane region" description="Helical" evidence="7">
    <location>
        <begin position="105"/>
        <end position="126"/>
    </location>
</feature>
<feature type="domain" description="Cytochrome b561" evidence="8">
    <location>
        <begin position="6"/>
        <end position="121"/>
    </location>
</feature>
<keyword evidence="5 7" id="KW-1133">Transmembrane helix</keyword>
<evidence type="ECO:0000259" key="8">
    <source>
        <dbReference type="Pfam" id="PF03188"/>
    </source>
</evidence>
<name>A0A7X3MM15_9FIRM</name>
<feature type="transmembrane region" description="Helical" evidence="7">
    <location>
        <begin position="6"/>
        <end position="25"/>
    </location>
</feature>
<dbReference type="NCBIfam" id="TIGR03987">
    <property type="entry name" value="HsmA family protein"/>
    <property type="match status" value="1"/>
</dbReference>
<dbReference type="EMBL" id="WUQX01000001">
    <property type="protein sequence ID" value="MXP78755.1"/>
    <property type="molecule type" value="Genomic_DNA"/>
</dbReference>
<reference evidence="9 10" key="1">
    <citation type="submission" date="2019-12" db="EMBL/GenBank/DDBJ databases">
        <title>Sporaefaciens musculi gen. nov., sp. nov., a novel bacterium isolated from the caecum of an obese mouse.</title>
        <authorList>
            <person name="Rasmussen T.S."/>
            <person name="Streidl T."/>
            <person name="Hitch T.C.A."/>
            <person name="Wortmann E."/>
            <person name="Deptula P."/>
            <person name="Hansen M."/>
            <person name="Nielsen D.S."/>
            <person name="Clavel T."/>
            <person name="Vogensen F.K."/>
        </authorList>
    </citation>
    <scope>NUCLEOTIDE SEQUENCE [LARGE SCALE GENOMIC DNA]</scope>
    <source>
        <strain evidence="9 10">WCA-9-b2</strain>
    </source>
</reference>
<feature type="transmembrane region" description="Helical" evidence="7">
    <location>
        <begin position="37"/>
        <end position="57"/>
    </location>
</feature>
<dbReference type="Pfam" id="PF03188">
    <property type="entry name" value="Cytochrom_B561"/>
    <property type="match status" value="1"/>
</dbReference>
<evidence type="ECO:0000313" key="9">
    <source>
        <dbReference type="EMBL" id="MXP78755.1"/>
    </source>
</evidence>
<evidence type="ECO:0000256" key="6">
    <source>
        <dbReference type="ARBA" id="ARBA00023136"/>
    </source>
</evidence>
<organism evidence="9 10">
    <name type="scientific">Sporofaciens musculi</name>
    <dbReference type="NCBI Taxonomy" id="2681861"/>
    <lineage>
        <taxon>Bacteria</taxon>
        <taxon>Bacillati</taxon>
        <taxon>Bacillota</taxon>
        <taxon>Clostridia</taxon>
        <taxon>Lachnospirales</taxon>
        <taxon>Lachnospiraceae</taxon>
        <taxon>Sporofaciens</taxon>
    </lineage>
</organism>
<protein>
    <submittedName>
        <fullName evidence="9">TIGR03987 family protein</fullName>
    </submittedName>
</protein>
<keyword evidence="2" id="KW-0813">Transport</keyword>
<dbReference type="GO" id="GO:0016020">
    <property type="term" value="C:membrane"/>
    <property type="evidence" value="ECO:0007669"/>
    <property type="project" value="UniProtKB-SubCell"/>
</dbReference>